<keyword evidence="3 6" id="KW-0032">Aminotransferase</keyword>
<gene>
    <name evidence="8" type="ORF">FLL46_10490</name>
</gene>
<dbReference type="CDD" id="cd00609">
    <property type="entry name" value="AAT_like"/>
    <property type="match status" value="1"/>
</dbReference>
<dbReference type="RefSeq" id="WP_142893465.1">
    <property type="nucleotide sequence ID" value="NZ_ML660163.1"/>
</dbReference>
<dbReference type="InterPro" id="IPR015422">
    <property type="entry name" value="PyrdxlP-dep_Trfase_small"/>
</dbReference>
<keyword evidence="4 6" id="KW-0808">Transferase</keyword>
<dbReference type="GO" id="GO:0006520">
    <property type="term" value="P:amino acid metabolic process"/>
    <property type="evidence" value="ECO:0007669"/>
    <property type="project" value="InterPro"/>
</dbReference>
<evidence type="ECO:0000313" key="8">
    <source>
        <dbReference type="EMBL" id="TQV87804.1"/>
    </source>
</evidence>
<dbReference type="OrthoDB" id="9763453at2"/>
<dbReference type="Gene3D" id="3.90.1150.10">
    <property type="entry name" value="Aspartate Aminotransferase, domain 1"/>
    <property type="match status" value="1"/>
</dbReference>
<comment type="cofactor">
    <cofactor evidence="1 6">
        <name>pyridoxal 5'-phosphate</name>
        <dbReference type="ChEBI" id="CHEBI:597326"/>
    </cofactor>
</comment>
<evidence type="ECO:0000313" key="9">
    <source>
        <dbReference type="Proteomes" id="UP000315439"/>
    </source>
</evidence>
<dbReference type="SUPFAM" id="SSF53383">
    <property type="entry name" value="PLP-dependent transferases"/>
    <property type="match status" value="1"/>
</dbReference>
<dbReference type="EC" id="2.6.1.-" evidence="6"/>
<dbReference type="GO" id="GO:0030170">
    <property type="term" value="F:pyridoxal phosphate binding"/>
    <property type="evidence" value="ECO:0007669"/>
    <property type="project" value="InterPro"/>
</dbReference>
<dbReference type="PRINTS" id="PR00753">
    <property type="entry name" value="ACCSYNTHASE"/>
</dbReference>
<dbReference type="GO" id="GO:0008483">
    <property type="term" value="F:transaminase activity"/>
    <property type="evidence" value="ECO:0007669"/>
    <property type="project" value="UniProtKB-KW"/>
</dbReference>
<evidence type="ECO:0000259" key="7">
    <source>
        <dbReference type="Pfam" id="PF00155"/>
    </source>
</evidence>
<dbReference type="PANTHER" id="PTHR46383:SF1">
    <property type="entry name" value="ASPARTATE AMINOTRANSFERASE"/>
    <property type="match status" value="1"/>
</dbReference>
<dbReference type="InterPro" id="IPR050596">
    <property type="entry name" value="AspAT/PAT-like"/>
</dbReference>
<dbReference type="InterPro" id="IPR004839">
    <property type="entry name" value="Aminotransferase_I/II_large"/>
</dbReference>
<dbReference type="AlphaFoldDB" id="A0A545UE98"/>
<dbReference type="Gene3D" id="3.40.640.10">
    <property type="entry name" value="Type I PLP-dependent aspartate aminotransferase-like (Major domain)"/>
    <property type="match status" value="1"/>
</dbReference>
<comment type="similarity">
    <text evidence="2 6">Belongs to the class-I pyridoxal-phosphate-dependent aminotransferase family.</text>
</comment>
<dbReference type="PANTHER" id="PTHR46383">
    <property type="entry name" value="ASPARTATE AMINOTRANSFERASE"/>
    <property type="match status" value="1"/>
</dbReference>
<evidence type="ECO:0000256" key="5">
    <source>
        <dbReference type="ARBA" id="ARBA00022898"/>
    </source>
</evidence>
<dbReference type="PROSITE" id="PS00105">
    <property type="entry name" value="AA_TRANSFER_CLASS_1"/>
    <property type="match status" value="1"/>
</dbReference>
<reference evidence="8 9" key="1">
    <citation type="submission" date="2019-07" db="EMBL/GenBank/DDBJ databases">
        <title>Draft genome for Aliikangiella sp. M105.</title>
        <authorList>
            <person name="Wang G."/>
        </authorList>
    </citation>
    <scope>NUCLEOTIDE SEQUENCE [LARGE SCALE GENOMIC DNA]</scope>
    <source>
        <strain evidence="8 9">M105</strain>
    </source>
</reference>
<evidence type="ECO:0000256" key="2">
    <source>
        <dbReference type="ARBA" id="ARBA00007441"/>
    </source>
</evidence>
<proteinExistence type="inferred from homology"/>
<dbReference type="Pfam" id="PF00155">
    <property type="entry name" value="Aminotran_1_2"/>
    <property type="match status" value="1"/>
</dbReference>
<dbReference type="Proteomes" id="UP000315439">
    <property type="component" value="Unassembled WGS sequence"/>
</dbReference>
<dbReference type="InterPro" id="IPR015424">
    <property type="entry name" value="PyrdxlP-dep_Trfase"/>
</dbReference>
<organism evidence="8 9">
    <name type="scientific">Aliikangiella coralliicola</name>
    <dbReference type="NCBI Taxonomy" id="2592383"/>
    <lineage>
        <taxon>Bacteria</taxon>
        <taxon>Pseudomonadati</taxon>
        <taxon>Pseudomonadota</taxon>
        <taxon>Gammaproteobacteria</taxon>
        <taxon>Oceanospirillales</taxon>
        <taxon>Pleioneaceae</taxon>
        <taxon>Aliikangiella</taxon>
    </lineage>
</organism>
<sequence length="398" mass="43619">MPSLAERMSRAKPSAIMIIADKAKQLKNDGRDIISFSVGVPNFLPAEHVYDAARTALAEDSGQYLSGRGEDILVNAYLKRLEANGFSEFTKANIATGIGAKHILFSLLYALMNEGDEILIPTPFWTTYQDIADLLGLESQQLPCSAEQNYKLTAAQLEKAITPKSKVLLFNNPSNPTGMVYSQAEIKALGDVLEKHDLWIVSDDIYNRMVFDGIGFHHLLKTNPALKDRIIMIDSISKSYGMPGWRVGLMAGPESVADALVTLNSNSITNIPGVVGAAAAAAIAGPQNFADDMCREFTKKRDEVMETMAQIPEVSCPKPQGAFYAFPDISAVFGRMHHDQVIQNDVDFAERLLETKGVAVVPGRAFGTPNAIRISYACKPQELTEGLKRLRDFFSEIN</sequence>
<name>A0A545UE98_9GAMM</name>
<keyword evidence="9" id="KW-1185">Reference proteome</keyword>
<evidence type="ECO:0000256" key="6">
    <source>
        <dbReference type="RuleBase" id="RU000481"/>
    </source>
</evidence>
<dbReference type="InterPro" id="IPR004838">
    <property type="entry name" value="NHTrfase_class1_PyrdxlP-BS"/>
</dbReference>
<keyword evidence="5" id="KW-0663">Pyridoxal phosphate</keyword>
<evidence type="ECO:0000256" key="4">
    <source>
        <dbReference type="ARBA" id="ARBA00022679"/>
    </source>
</evidence>
<dbReference type="InterPro" id="IPR015421">
    <property type="entry name" value="PyrdxlP-dep_Trfase_major"/>
</dbReference>
<protein>
    <recommendedName>
        <fullName evidence="6">Aminotransferase</fullName>
        <ecNumber evidence="6">2.6.1.-</ecNumber>
    </recommendedName>
</protein>
<feature type="domain" description="Aminotransferase class I/classII large" evidence="7">
    <location>
        <begin position="32"/>
        <end position="390"/>
    </location>
</feature>
<evidence type="ECO:0000256" key="3">
    <source>
        <dbReference type="ARBA" id="ARBA00022576"/>
    </source>
</evidence>
<accession>A0A545UE98</accession>
<comment type="caution">
    <text evidence="8">The sequence shown here is derived from an EMBL/GenBank/DDBJ whole genome shotgun (WGS) entry which is preliminary data.</text>
</comment>
<evidence type="ECO:0000256" key="1">
    <source>
        <dbReference type="ARBA" id="ARBA00001933"/>
    </source>
</evidence>
<dbReference type="EMBL" id="VIKS01000006">
    <property type="protein sequence ID" value="TQV87804.1"/>
    <property type="molecule type" value="Genomic_DNA"/>
</dbReference>